<dbReference type="EMBL" id="RAVZ01000202">
    <property type="protein sequence ID" value="RKG81929.1"/>
    <property type="molecule type" value="Genomic_DNA"/>
</dbReference>
<dbReference type="Proteomes" id="UP000268094">
    <property type="component" value="Unassembled WGS sequence"/>
</dbReference>
<feature type="region of interest" description="Disordered" evidence="1">
    <location>
        <begin position="52"/>
        <end position="84"/>
    </location>
</feature>
<sequence>MRMQGRGIAIDGLESSSRQGRRWPLRSEALLVGLALWATACASVPERRSHLRQASHVSSGPAWPSSSRPSTSSRTELHHQDTTQTRQAVLDAIAEVKASTGTFSRSIPKLAAYQSHDIFTRYIAYGSNQLPWLQGALGSATLFANTAGSVEDADMEVALLQMTGPRLQAAMSGALLLAAWLDFLQLADVVREQCPFYSPEQLLVDMDRVQKLLEPSMLALASMEPGQVETTARALPGVMAQLTREFHSIREGARMASERAGKVIAVAQFMEMLTMVSTLRMSLPRLPPAAPATLGVGLVMNSGGVMTGTRLVVSAEWVERMRRLVQAGVISAPAVSSAVRIHAGQVLMAQSNRDLPRGVLDALGDSPEVRGMHETGRAGAGMSDAPKHHVLPQEHREWFGQRGFKGPMDIDQFCVRMEQAHHEAIHGGGNWRKGRTWPGEWNRMIMGELRDAESRAGRMLTRNEILKTVARAMRDYKIPMNFTSSRGQ</sequence>
<dbReference type="OrthoDB" id="5523588at2"/>
<protein>
    <submittedName>
        <fullName evidence="2">DUF2380 domain-containing protein</fullName>
    </submittedName>
</protein>
<accession>A0A3A8IEP0</accession>
<feature type="compositionally biased region" description="Low complexity" evidence="1">
    <location>
        <begin position="64"/>
        <end position="74"/>
    </location>
</feature>
<evidence type="ECO:0000313" key="3">
    <source>
        <dbReference type="Proteomes" id="UP000268094"/>
    </source>
</evidence>
<dbReference type="Pfam" id="PF09533">
    <property type="entry name" value="DUF2380"/>
    <property type="match status" value="1"/>
</dbReference>
<dbReference type="InterPro" id="IPR011755">
    <property type="entry name" value="CHP02269_MYXXA"/>
</dbReference>
<reference evidence="3" key="1">
    <citation type="submission" date="2018-09" db="EMBL/GenBank/DDBJ databases">
        <authorList>
            <person name="Livingstone P.G."/>
            <person name="Whitworth D.E."/>
        </authorList>
    </citation>
    <scope>NUCLEOTIDE SEQUENCE [LARGE SCALE GENOMIC DNA]</scope>
    <source>
        <strain evidence="3">CA054A</strain>
    </source>
</reference>
<comment type="caution">
    <text evidence="2">The sequence shown here is derived from an EMBL/GenBank/DDBJ whole genome shotgun (WGS) entry which is preliminary data.</text>
</comment>
<keyword evidence="3" id="KW-1185">Reference proteome</keyword>
<gene>
    <name evidence="2" type="ORF">D7V88_25825</name>
</gene>
<dbReference type="AlphaFoldDB" id="A0A3A8IEP0"/>
<name>A0A3A8IEP0_9BACT</name>
<evidence type="ECO:0000313" key="2">
    <source>
        <dbReference type="EMBL" id="RKG81929.1"/>
    </source>
</evidence>
<evidence type="ECO:0000256" key="1">
    <source>
        <dbReference type="SAM" id="MobiDB-lite"/>
    </source>
</evidence>
<proteinExistence type="predicted"/>
<organism evidence="2 3">
    <name type="scientific">Corallococcus terminator</name>
    <dbReference type="NCBI Taxonomy" id="2316733"/>
    <lineage>
        <taxon>Bacteria</taxon>
        <taxon>Pseudomonadati</taxon>
        <taxon>Myxococcota</taxon>
        <taxon>Myxococcia</taxon>
        <taxon>Myxococcales</taxon>
        <taxon>Cystobacterineae</taxon>
        <taxon>Myxococcaceae</taxon>
        <taxon>Corallococcus</taxon>
    </lineage>
</organism>